<dbReference type="EMBL" id="CAFBMH010000103">
    <property type="protein sequence ID" value="CAB4923910.1"/>
    <property type="molecule type" value="Genomic_DNA"/>
</dbReference>
<dbReference type="InterPro" id="IPR002347">
    <property type="entry name" value="SDR_fam"/>
</dbReference>
<protein>
    <submittedName>
        <fullName evidence="3">Unannotated protein</fullName>
    </submittedName>
</protein>
<dbReference type="PROSITE" id="PS00061">
    <property type="entry name" value="ADH_SHORT"/>
    <property type="match status" value="1"/>
</dbReference>
<dbReference type="Pfam" id="PF13561">
    <property type="entry name" value="adh_short_C2"/>
    <property type="match status" value="1"/>
</dbReference>
<evidence type="ECO:0000313" key="5">
    <source>
        <dbReference type="EMBL" id="CAB5010117.1"/>
    </source>
</evidence>
<dbReference type="PRINTS" id="PR00080">
    <property type="entry name" value="SDRFAMILY"/>
</dbReference>
<dbReference type="InterPro" id="IPR020904">
    <property type="entry name" value="Sc_DH/Rdtase_CS"/>
</dbReference>
<sequence length="249" mass="25699">MKLAGKVAIVTGAGGAGVGGLGVTYVQALAAQGASVVVSDFDGEAAERVAAGIVADGGRAIGVRCDVTSDDDIDAMVRAALDAFGGIDILVNNAGLARGKWNEMSTLSREDWRYIMDVNTIAPVRCSAAVRPAMQARGGGCIVNQSSNGSQMEAGSYTVSKYAIDAVTRVLAAEFAEDNIRVNGIAPGMMTAKMPAAQVQSLLARQTVRRQGRPDDLVGALLYLCSDDSAFVNGQTITVDGGMARIPNQ</sequence>
<proteinExistence type="inferred from homology"/>
<dbReference type="EMBL" id="CAFBOS010000156">
    <property type="protein sequence ID" value="CAB5010117.1"/>
    <property type="molecule type" value="Genomic_DNA"/>
</dbReference>
<evidence type="ECO:0000256" key="2">
    <source>
        <dbReference type="ARBA" id="ARBA00023002"/>
    </source>
</evidence>
<dbReference type="PANTHER" id="PTHR43639">
    <property type="entry name" value="OXIDOREDUCTASE, SHORT-CHAIN DEHYDROGENASE/REDUCTASE FAMILY (AFU_ORTHOLOGUE AFUA_5G02870)"/>
    <property type="match status" value="1"/>
</dbReference>
<dbReference type="SUPFAM" id="SSF51735">
    <property type="entry name" value="NAD(P)-binding Rossmann-fold domains"/>
    <property type="match status" value="1"/>
</dbReference>
<evidence type="ECO:0000313" key="4">
    <source>
        <dbReference type="EMBL" id="CAB4923910.1"/>
    </source>
</evidence>
<dbReference type="PRINTS" id="PR00081">
    <property type="entry name" value="GDHRDH"/>
</dbReference>
<dbReference type="GO" id="GO:0016491">
    <property type="term" value="F:oxidoreductase activity"/>
    <property type="evidence" value="ECO:0007669"/>
    <property type="project" value="UniProtKB-KW"/>
</dbReference>
<accession>A0A6J6T6J1</accession>
<dbReference type="InterPro" id="IPR036291">
    <property type="entry name" value="NAD(P)-bd_dom_sf"/>
</dbReference>
<comment type="similarity">
    <text evidence="1">Belongs to the short-chain dehydrogenases/reductases (SDR) family.</text>
</comment>
<dbReference type="FunFam" id="3.40.50.720:FF:000084">
    <property type="entry name" value="Short-chain dehydrogenase reductase"/>
    <property type="match status" value="1"/>
</dbReference>
<evidence type="ECO:0000313" key="3">
    <source>
        <dbReference type="EMBL" id="CAB4742862.1"/>
    </source>
</evidence>
<dbReference type="EMBL" id="CAEZYR010000041">
    <property type="protein sequence ID" value="CAB4742862.1"/>
    <property type="molecule type" value="Genomic_DNA"/>
</dbReference>
<name>A0A6J6T6J1_9ZZZZ</name>
<keyword evidence="2" id="KW-0560">Oxidoreductase</keyword>
<organism evidence="3">
    <name type="scientific">freshwater metagenome</name>
    <dbReference type="NCBI Taxonomy" id="449393"/>
    <lineage>
        <taxon>unclassified sequences</taxon>
        <taxon>metagenomes</taxon>
        <taxon>ecological metagenomes</taxon>
    </lineage>
</organism>
<dbReference type="AlphaFoldDB" id="A0A6J6T6J1"/>
<evidence type="ECO:0000256" key="1">
    <source>
        <dbReference type="ARBA" id="ARBA00006484"/>
    </source>
</evidence>
<reference evidence="3" key="1">
    <citation type="submission" date="2020-05" db="EMBL/GenBank/DDBJ databases">
        <authorList>
            <person name="Chiriac C."/>
            <person name="Salcher M."/>
            <person name="Ghai R."/>
            <person name="Kavagutti S V."/>
        </authorList>
    </citation>
    <scope>NUCLEOTIDE SEQUENCE</scope>
</reference>
<dbReference type="Gene3D" id="3.40.50.720">
    <property type="entry name" value="NAD(P)-binding Rossmann-like Domain"/>
    <property type="match status" value="1"/>
</dbReference>
<dbReference type="PANTHER" id="PTHR43639:SF1">
    <property type="entry name" value="SHORT-CHAIN DEHYDROGENASE_REDUCTASE FAMILY PROTEIN"/>
    <property type="match status" value="1"/>
</dbReference>
<gene>
    <name evidence="3" type="ORF">UFOPK2754_01299</name>
    <name evidence="4" type="ORF">UFOPK3543_02248</name>
    <name evidence="5" type="ORF">UFOPK3967_02188</name>
</gene>
<dbReference type="CDD" id="cd05233">
    <property type="entry name" value="SDR_c"/>
    <property type="match status" value="1"/>
</dbReference>